<dbReference type="OrthoDB" id="581467at2759"/>
<dbReference type="HOGENOM" id="CLU_042587_0_0_1"/>
<dbReference type="RefSeq" id="XP_003557159.1">
    <property type="nucleotide sequence ID" value="XM_003557111.3"/>
</dbReference>
<evidence type="ECO:0000313" key="3">
    <source>
        <dbReference type="EnsemblPlants" id="KQK19766"/>
    </source>
</evidence>
<dbReference type="eggNOG" id="ENOG502T06T">
    <property type="taxonomic scope" value="Eukaryota"/>
</dbReference>
<dbReference type="EMBL" id="CM000880">
    <property type="protein sequence ID" value="KQK19766.1"/>
    <property type="molecule type" value="Genomic_DNA"/>
</dbReference>
<dbReference type="Pfam" id="PF03478">
    <property type="entry name" value="Beta-prop_KIB1-4"/>
    <property type="match status" value="1"/>
</dbReference>
<dbReference type="PANTHER" id="PTHR33800:SF3">
    <property type="entry name" value="OS06G0111200 PROTEIN"/>
    <property type="match status" value="1"/>
</dbReference>
<dbReference type="EnsemblPlants" id="KQK19766">
    <property type="protein sequence ID" value="KQK19766"/>
    <property type="gene ID" value="BRADI_1g50360v3"/>
</dbReference>
<dbReference type="InterPro" id="IPR036047">
    <property type="entry name" value="F-box-like_dom_sf"/>
</dbReference>
<evidence type="ECO:0000313" key="2">
    <source>
        <dbReference type="EMBL" id="KQK19766.1"/>
    </source>
</evidence>
<sequence length="396" mass="44789">MLSLSKSSDHSASAPQNVLELQGWADLPKGLLHSIVALLGSFLDLTAFSSTCRSWRAAFSAYPSKSTFCTILPPLLIRPNVRVQAPHLPSTNGRHKLRTCKVIDLGNQNRALRCQIPQETFQKMHFAGSSYGHLICIRRGKCLIVDVFTGAEVSPPCLPLAFSHDSGEDIYFGGTLTAPLASPHCHLLVSTRSSLFDWPVGSDSWSELKTTYARIDQILEFNGQFIAMDYYHRIYTLQLAPQLGLQEITTKWWDDMTECPYLRPWLTVCGDMLLMVDHYLLFSIEAPVTYRPFRLDMSTEPAKWVEVKKLDNWALFVGGDVRSPPFSCLSPERWGGRSNRLYYAHYSQPLSVHGFGDEADAAWDPSTNPDLVYKRNWYTQLQAFWVYPSMFCSNGQ</sequence>
<dbReference type="GeneID" id="100838933"/>
<dbReference type="OMA" id="TTVWWDD"/>
<gene>
    <name evidence="3" type="primary">LOC100838933</name>
    <name evidence="2" type="ORF">BRADI_1g50360v3</name>
</gene>
<dbReference type="STRING" id="15368.I1H1D9"/>
<name>I1H1D9_BRADI</name>
<dbReference type="Gramene" id="KQK19766">
    <property type="protein sequence ID" value="KQK19766"/>
    <property type="gene ID" value="BRADI_1g50360v3"/>
</dbReference>
<dbReference type="PANTHER" id="PTHR33800">
    <property type="entry name" value="OS06G0113600 PROTEIN"/>
    <property type="match status" value="1"/>
</dbReference>
<keyword evidence="4" id="KW-1185">Reference proteome</keyword>
<evidence type="ECO:0000313" key="4">
    <source>
        <dbReference type="Proteomes" id="UP000008810"/>
    </source>
</evidence>
<organism evidence="2">
    <name type="scientific">Brachypodium distachyon</name>
    <name type="common">Purple false brome</name>
    <name type="synonym">Trachynia distachya</name>
    <dbReference type="NCBI Taxonomy" id="15368"/>
    <lineage>
        <taxon>Eukaryota</taxon>
        <taxon>Viridiplantae</taxon>
        <taxon>Streptophyta</taxon>
        <taxon>Embryophyta</taxon>
        <taxon>Tracheophyta</taxon>
        <taxon>Spermatophyta</taxon>
        <taxon>Magnoliopsida</taxon>
        <taxon>Liliopsida</taxon>
        <taxon>Poales</taxon>
        <taxon>Poaceae</taxon>
        <taxon>BOP clade</taxon>
        <taxon>Pooideae</taxon>
        <taxon>Stipodae</taxon>
        <taxon>Brachypodieae</taxon>
        <taxon>Brachypodium</taxon>
    </lineage>
</organism>
<dbReference type="KEGG" id="bdi:100838933"/>
<reference evidence="2 3" key="1">
    <citation type="journal article" date="2010" name="Nature">
        <title>Genome sequencing and analysis of the model grass Brachypodium distachyon.</title>
        <authorList>
            <consortium name="International Brachypodium Initiative"/>
        </authorList>
    </citation>
    <scope>NUCLEOTIDE SEQUENCE [LARGE SCALE GENOMIC DNA]</scope>
    <source>
        <strain evidence="2">Bd21</strain>
        <strain evidence="3">cv. Bd21</strain>
    </source>
</reference>
<dbReference type="InterPro" id="IPR005174">
    <property type="entry name" value="KIB1-4_b-propeller"/>
</dbReference>
<feature type="domain" description="KIB1-4 beta-propeller" evidence="1">
    <location>
        <begin position="109"/>
        <end position="345"/>
    </location>
</feature>
<reference evidence="2" key="2">
    <citation type="submission" date="2017-06" db="EMBL/GenBank/DDBJ databases">
        <title>WGS assembly of Brachypodium distachyon.</title>
        <authorList>
            <consortium name="The International Brachypodium Initiative"/>
            <person name="Lucas S."/>
            <person name="Harmon-Smith M."/>
            <person name="Lail K."/>
            <person name="Tice H."/>
            <person name="Grimwood J."/>
            <person name="Bruce D."/>
            <person name="Barry K."/>
            <person name="Shu S."/>
            <person name="Lindquist E."/>
            <person name="Wang M."/>
            <person name="Pitluck S."/>
            <person name="Vogel J.P."/>
            <person name="Garvin D.F."/>
            <person name="Mockler T.C."/>
            <person name="Schmutz J."/>
            <person name="Rokhsar D."/>
            <person name="Bevan M.W."/>
        </authorList>
    </citation>
    <scope>NUCLEOTIDE SEQUENCE</scope>
    <source>
        <strain evidence="2">Bd21</strain>
    </source>
</reference>
<accession>I1H1D9</accession>
<evidence type="ECO:0000259" key="1">
    <source>
        <dbReference type="Pfam" id="PF03478"/>
    </source>
</evidence>
<reference evidence="3" key="3">
    <citation type="submission" date="2018-08" db="UniProtKB">
        <authorList>
            <consortium name="EnsemblPlants"/>
        </authorList>
    </citation>
    <scope>IDENTIFICATION</scope>
    <source>
        <strain evidence="3">cv. Bd21</strain>
    </source>
</reference>
<dbReference type="Proteomes" id="UP000008810">
    <property type="component" value="Chromosome 1"/>
</dbReference>
<dbReference type="AlphaFoldDB" id="I1H1D9"/>
<dbReference type="SUPFAM" id="SSF81383">
    <property type="entry name" value="F-box domain"/>
    <property type="match status" value="1"/>
</dbReference>
<proteinExistence type="predicted"/>
<dbReference type="Gene3D" id="1.20.1280.50">
    <property type="match status" value="1"/>
</dbReference>
<protein>
    <recommendedName>
        <fullName evidence="1">KIB1-4 beta-propeller domain-containing protein</fullName>
    </recommendedName>
</protein>